<keyword evidence="2" id="KW-1185">Reference proteome</keyword>
<evidence type="ECO:0000313" key="1">
    <source>
        <dbReference type="EMBL" id="KAH7980114.1"/>
    </source>
</evidence>
<sequence length="420" mass="46072">MFRFCLAVVCRPMLVSCSSRILVATVTSYRPLAGSYEINLRPVSQAPKEHRLFPARKYVVKSQQRPAIFGAPGSASAKHRHYVPTRNSGPVRTGCTPAAEAAIAVPDEASHPGVAGASLSSEVQHCYQRPSHVPPPPSALMPFAQEKMRSVAAMNAKEHNQRVSSRLAMLWRPLRAADKEPLQRKVAEVVAVQGRKYPDYIHHPHEAHRRKEQERITKQVTGKLKNDSSWDKEQQPATCTVVARGRGGPKLQQQLHSPPLPPTPRSTHNATISATRVSASGAGQGTVACMPRATVPATNKDPEEQVVPVKVAALRALAELWKRQPQHFHNYAELTLINIFVTFKPPEREVSRTAELCSMEAAAALPPAQTMRLLHLLIGESDVQDVVIAAIKDVPDSWKCIRKDNCADSALDDACFSEGI</sequence>
<evidence type="ECO:0000313" key="2">
    <source>
        <dbReference type="Proteomes" id="UP000821865"/>
    </source>
</evidence>
<dbReference type="Proteomes" id="UP000821865">
    <property type="component" value="Chromosome 1"/>
</dbReference>
<reference evidence="1" key="1">
    <citation type="submission" date="2020-05" db="EMBL/GenBank/DDBJ databases">
        <title>Large-scale comparative analyses of tick genomes elucidate their genetic diversity and vector capacities.</title>
        <authorList>
            <person name="Jia N."/>
            <person name="Wang J."/>
            <person name="Shi W."/>
            <person name="Du L."/>
            <person name="Sun Y."/>
            <person name="Zhan W."/>
            <person name="Jiang J."/>
            <person name="Wang Q."/>
            <person name="Zhang B."/>
            <person name="Ji P."/>
            <person name="Sakyi L.B."/>
            <person name="Cui X."/>
            <person name="Yuan T."/>
            <person name="Jiang B."/>
            <person name="Yang W."/>
            <person name="Lam T.T.-Y."/>
            <person name="Chang Q."/>
            <person name="Ding S."/>
            <person name="Wang X."/>
            <person name="Zhu J."/>
            <person name="Ruan X."/>
            <person name="Zhao L."/>
            <person name="Wei J."/>
            <person name="Que T."/>
            <person name="Du C."/>
            <person name="Cheng J."/>
            <person name="Dai P."/>
            <person name="Han X."/>
            <person name="Huang E."/>
            <person name="Gao Y."/>
            <person name="Liu J."/>
            <person name="Shao H."/>
            <person name="Ye R."/>
            <person name="Li L."/>
            <person name="Wei W."/>
            <person name="Wang X."/>
            <person name="Wang C."/>
            <person name="Yang T."/>
            <person name="Huo Q."/>
            <person name="Li W."/>
            <person name="Guo W."/>
            <person name="Chen H."/>
            <person name="Zhou L."/>
            <person name="Ni X."/>
            <person name="Tian J."/>
            <person name="Zhou Y."/>
            <person name="Sheng Y."/>
            <person name="Liu T."/>
            <person name="Pan Y."/>
            <person name="Xia L."/>
            <person name="Li J."/>
            <person name="Zhao F."/>
            <person name="Cao W."/>
        </authorList>
    </citation>
    <scope>NUCLEOTIDE SEQUENCE</scope>
    <source>
        <strain evidence="1">Dsil-2018</strain>
    </source>
</reference>
<protein>
    <submittedName>
        <fullName evidence="1">Uncharacterized protein</fullName>
    </submittedName>
</protein>
<accession>A0ACB8E1A6</accession>
<gene>
    <name evidence="1" type="ORF">HPB49_013084</name>
</gene>
<name>A0ACB8E1A6_DERSI</name>
<dbReference type="EMBL" id="CM023470">
    <property type="protein sequence ID" value="KAH7980114.1"/>
    <property type="molecule type" value="Genomic_DNA"/>
</dbReference>
<comment type="caution">
    <text evidence="1">The sequence shown here is derived from an EMBL/GenBank/DDBJ whole genome shotgun (WGS) entry which is preliminary data.</text>
</comment>
<organism evidence="1 2">
    <name type="scientific">Dermacentor silvarum</name>
    <name type="common">Tick</name>
    <dbReference type="NCBI Taxonomy" id="543639"/>
    <lineage>
        <taxon>Eukaryota</taxon>
        <taxon>Metazoa</taxon>
        <taxon>Ecdysozoa</taxon>
        <taxon>Arthropoda</taxon>
        <taxon>Chelicerata</taxon>
        <taxon>Arachnida</taxon>
        <taxon>Acari</taxon>
        <taxon>Parasitiformes</taxon>
        <taxon>Ixodida</taxon>
        <taxon>Ixodoidea</taxon>
        <taxon>Ixodidae</taxon>
        <taxon>Rhipicephalinae</taxon>
        <taxon>Dermacentor</taxon>
    </lineage>
</organism>
<proteinExistence type="predicted"/>